<dbReference type="GO" id="GO:0016747">
    <property type="term" value="F:acyltransferase activity, transferring groups other than amino-acyl groups"/>
    <property type="evidence" value="ECO:0007669"/>
    <property type="project" value="InterPro"/>
</dbReference>
<name>A0A839Z3U4_9SPHN</name>
<gene>
    <name evidence="4" type="ORF">FHS50_000287</name>
</gene>
<keyword evidence="2" id="KW-0012">Acyltransferase</keyword>
<keyword evidence="4" id="KW-0687">Ribonucleoprotein</keyword>
<dbReference type="GO" id="GO:0005840">
    <property type="term" value="C:ribosome"/>
    <property type="evidence" value="ECO:0007669"/>
    <property type="project" value="UniProtKB-KW"/>
</dbReference>
<dbReference type="Pfam" id="PF00583">
    <property type="entry name" value="Acetyltransf_1"/>
    <property type="match status" value="1"/>
</dbReference>
<dbReference type="PANTHER" id="PTHR43877">
    <property type="entry name" value="AMINOALKYLPHOSPHONATE N-ACETYLTRANSFERASE-RELATED-RELATED"/>
    <property type="match status" value="1"/>
</dbReference>
<protein>
    <submittedName>
        <fullName evidence="4">Ribosomal protein S18 acetylase RimI-like enzyme</fullName>
    </submittedName>
</protein>
<comment type="caution">
    <text evidence="4">The sequence shown here is derived from an EMBL/GenBank/DDBJ whole genome shotgun (WGS) entry which is preliminary data.</text>
</comment>
<keyword evidence="4" id="KW-0689">Ribosomal protein</keyword>
<dbReference type="PROSITE" id="PS51186">
    <property type="entry name" value="GNAT"/>
    <property type="match status" value="1"/>
</dbReference>
<dbReference type="Gene3D" id="3.40.630.30">
    <property type="match status" value="1"/>
</dbReference>
<proteinExistence type="predicted"/>
<reference evidence="4 5" key="1">
    <citation type="submission" date="2020-08" db="EMBL/GenBank/DDBJ databases">
        <title>Genomic Encyclopedia of Type Strains, Phase IV (KMG-IV): sequencing the most valuable type-strain genomes for metagenomic binning, comparative biology and taxonomic classification.</title>
        <authorList>
            <person name="Goeker M."/>
        </authorList>
    </citation>
    <scope>NUCLEOTIDE SEQUENCE [LARGE SCALE GENOMIC DNA]</scope>
    <source>
        <strain evidence="4 5">DSM 24194</strain>
    </source>
</reference>
<dbReference type="AlphaFoldDB" id="A0A839Z3U4"/>
<sequence length="179" mass="19813">MSHVEIVAVGPQDVAVLAAIGRRTFIETFESGNDPEDFADYLEKAFAEAQLLGEIGAVGSHFFFARVDGEVAGYLKLNMDEAQTEKVAGRTLEIERIYVDGAFQGAGVGKALFDFALGIARDEGIEAIWLGVWEDNPKAIRFYERQGFEPFGVHSFTIGKDVQRDIMMRLELERPSAPH</sequence>
<dbReference type="Proteomes" id="UP000578569">
    <property type="component" value="Unassembled WGS sequence"/>
</dbReference>
<dbReference type="CDD" id="cd04301">
    <property type="entry name" value="NAT_SF"/>
    <property type="match status" value="1"/>
</dbReference>
<organism evidence="4 5">
    <name type="scientific">Sphingomicrobium lutaoense</name>
    <dbReference type="NCBI Taxonomy" id="515949"/>
    <lineage>
        <taxon>Bacteria</taxon>
        <taxon>Pseudomonadati</taxon>
        <taxon>Pseudomonadota</taxon>
        <taxon>Alphaproteobacteria</taxon>
        <taxon>Sphingomonadales</taxon>
        <taxon>Sphingomonadaceae</taxon>
        <taxon>Sphingomicrobium</taxon>
    </lineage>
</organism>
<evidence type="ECO:0000256" key="1">
    <source>
        <dbReference type="ARBA" id="ARBA00022679"/>
    </source>
</evidence>
<keyword evidence="1" id="KW-0808">Transferase</keyword>
<dbReference type="SUPFAM" id="SSF55729">
    <property type="entry name" value="Acyl-CoA N-acyltransferases (Nat)"/>
    <property type="match status" value="1"/>
</dbReference>
<keyword evidence="5" id="KW-1185">Reference proteome</keyword>
<dbReference type="RefSeq" id="WP_183932577.1">
    <property type="nucleotide sequence ID" value="NZ_JACICF010000001.1"/>
</dbReference>
<dbReference type="InterPro" id="IPR000182">
    <property type="entry name" value="GNAT_dom"/>
</dbReference>
<evidence type="ECO:0000313" key="4">
    <source>
        <dbReference type="EMBL" id="MBB3763264.1"/>
    </source>
</evidence>
<feature type="domain" description="N-acetyltransferase" evidence="3">
    <location>
        <begin position="4"/>
        <end position="173"/>
    </location>
</feature>
<evidence type="ECO:0000313" key="5">
    <source>
        <dbReference type="Proteomes" id="UP000578569"/>
    </source>
</evidence>
<evidence type="ECO:0000256" key="2">
    <source>
        <dbReference type="ARBA" id="ARBA00023315"/>
    </source>
</evidence>
<dbReference type="InterPro" id="IPR016181">
    <property type="entry name" value="Acyl_CoA_acyltransferase"/>
</dbReference>
<evidence type="ECO:0000259" key="3">
    <source>
        <dbReference type="PROSITE" id="PS51186"/>
    </source>
</evidence>
<accession>A0A839Z3U4</accession>
<dbReference type="EMBL" id="JACICF010000001">
    <property type="protein sequence ID" value="MBB3763264.1"/>
    <property type="molecule type" value="Genomic_DNA"/>
</dbReference>
<dbReference type="InterPro" id="IPR050832">
    <property type="entry name" value="Bact_Acetyltransf"/>
</dbReference>